<sequence>MQQSKAWYQSRGVWGGVVTIAAAAAGAVGVVISPEQQDLIVNSVVAIATGVGGLLSLYGRLKADKPIQGAK</sequence>
<feature type="transmembrane region" description="Helical" evidence="1">
    <location>
        <begin position="12"/>
        <end position="33"/>
    </location>
</feature>
<keyword evidence="1" id="KW-1133">Transmembrane helix</keyword>
<dbReference type="KEGG" id="nwr:E3U44_10800"/>
<evidence type="ECO:0008006" key="4">
    <source>
        <dbReference type="Google" id="ProtNLM"/>
    </source>
</evidence>
<organism evidence="2 3">
    <name type="scientific">Nitrosococcus wardiae</name>
    <dbReference type="NCBI Taxonomy" id="1814290"/>
    <lineage>
        <taxon>Bacteria</taxon>
        <taxon>Pseudomonadati</taxon>
        <taxon>Pseudomonadota</taxon>
        <taxon>Gammaproteobacteria</taxon>
        <taxon>Chromatiales</taxon>
        <taxon>Chromatiaceae</taxon>
        <taxon>Nitrosococcus</taxon>
    </lineage>
</organism>
<proteinExistence type="predicted"/>
<dbReference type="AlphaFoldDB" id="A0A4P7C0B5"/>
<evidence type="ECO:0000256" key="1">
    <source>
        <dbReference type="SAM" id="Phobius"/>
    </source>
</evidence>
<gene>
    <name evidence="2" type="ORF">E3U44_10800</name>
</gene>
<keyword evidence="1" id="KW-0812">Transmembrane</keyword>
<reference evidence="2 3" key="1">
    <citation type="submission" date="2019-03" db="EMBL/GenBank/DDBJ databases">
        <title>The genome sequence of Nitrosococcus wardiae strain D1FHST reveals the archetypal metabolic capacity of ammonia-oxidizing Gammaproteobacteria.</title>
        <authorList>
            <person name="Wang L."/>
            <person name="Lim C.K."/>
            <person name="Hanson T.E."/>
            <person name="Dang H."/>
            <person name="Klotz M.G."/>
        </authorList>
    </citation>
    <scope>NUCLEOTIDE SEQUENCE [LARGE SCALE GENOMIC DNA]</scope>
    <source>
        <strain evidence="2 3">D1FHS</strain>
    </source>
</reference>
<keyword evidence="1" id="KW-0472">Membrane</keyword>
<feature type="transmembrane region" description="Helical" evidence="1">
    <location>
        <begin position="39"/>
        <end position="58"/>
    </location>
</feature>
<evidence type="ECO:0000313" key="3">
    <source>
        <dbReference type="Proteomes" id="UP000294325"/>
    </source>
</evidence>
<name>A0A4P7C0B5_9GAMM</name>
<dbReference type="Proteomes" id="UP000294325">
    <property type="component" value="Chromosome"/>
</dbReference>
<keyword evidence="3" id="KW-1185">Reference proteome</keyword>
<accession>A0A4P7C0B5</accession>
<dbReference type="RefSeq" id="WP_134358181.1">
    <property type="nucleotide sequence ID" value="NZ_CP038033.1"/>
</dbReference>
<dbReference type="EMBL" id="CP038033">
    <property type="protein sequence ID" value="QBQ54950.1"/>
    <property type="molecule type" value="Genomic_DNA"/>
</dbReference>
<evidence type="ECO:0000313" key="2">
    <source>
        <dbReference type="EMBL" id="QBQ54950.1"/>
    </source>
</evidence>
<protein>
    <recommendedName>
        <fullName evidence="4">Holin</fullName>
    </recommendedName>
</protein>